<evidence type="ECO:0000313" key="3">
    <source>
        <dbReference type="RefSeq" id="XP_022717771.1"/>
    </source>
</evidence>
<name>A0A6P5WQI3_DURZI</name>
<dbReference type="Proteomes" id="UP000515121">
    <property type="component" value="Unplaced"/>
</dbReference>
<evidence type="ECO:0000313" key="2">
    <source>
        <dbReference type="Proteomes" id="UP000515121"/>
    </source>
</evidence>
<dbReference type="AlphaFoldDB" id="A0A6P5WQI3"/>
<protein>
    <submittedName>
        <fullName evidence="3">Uncharacterized protein LOC111276252 isoform X2</fullName>
    </submittedName>
</protein>
<dbReference type="GeneID" id="111276252"/>
<evidence type="ECO:0000256" key="1">
    <source>
        <dbReference type="SAM" id="MobiDB-lite"/>
    </source>
</evidence>
<gene>
    <name evidence="3" type="primary">LOC111276252</name>
</gene>
<keyword evidence="2" id="KW-1185">Reference proteome</keyword>
<sequence>MVQCRTEYMKNVNFGIGCLKWKIAAVEDRTRVRTVLQRTDSNKDREHCGEEKDSRKNCSKTVDRSWSGNLGPAAYEEIRSEPLMSVAPRKKIKKGGHRRLNTIDTTYGAEGEPRLVRSCGMRRDWSFENLREERDEKMRKEMRARRRL</sequence>
<dbReference type="PANTHER" id="PTHR36019:SF3">
    <property type="entry name" value="PLANT_PROTEIN"/>
    <property type="match status" value="1"/>
</dbReference>
<organism evidence="2 3">
    <name type="scientific">Durio zibethinus</name>
    <name type="common">Durian</name>
    <dbReference type="NCBI Taxonomy" id="66656"/>
    <lineage>
        <taxon>Eukaryota</taxon>
        <taxon>Viridiplantae</taxon>
        <taxon>Streptophyta</taxon>
        <taxon>Embryophyta</taxon>
        <taxon>Tracheophyta</taxon>
        <taxon>Spermatophyta</taxon>
        <taxon>Magnoliopsida</taxon>
        <taxon>eudicotyledons</taxon>
        <taxon>Gunneridae</taxon>
        <taxon>Pentapetalae</taxon>
        <taxon>rosids</taxon>
        <taxon>malvids</taxon>
        <taxon>Malvales</taxon>
        <taxon>Malvaceae</taxon>
        <taxon>Helicteroideae</taxon>
        <taxon>Durio</taxon>
    </lineage>
</organism>
<reference evidence="3" key="1">
    <citation type="submission" date="2025-08" db="UniProtKB">
        <authorList>
            <consortium name="RefSeq"/>
        </authorList>
    </citation>
    <scope>IDENTIFICATION</scope>
    <source>
        <tissue evidence="3">Fruit stalk</tissue>
    </source>
</reference>
<dbReference type="PANTHER" id="PTHR36019">
    <property type="entry name" value="PLANT/PROTEIN"/>
    <property type="match status" value="1"/>
</dbReference>
<proteinExistence type="predicted"/>
<dbReference type="RefSeq" id="XP_022717771.1">
    <property type="nucleotide sequence ID" value="XM_022862036.1"/>
</dbReference>
<feature type="compositionally biased region" description="Basic and acidic residues" evidence="1">
    <location>
        <begin position="40"/>
        <end position="56"/>
    </location>
</feature>
<feature type="region of interest" description="Disordered" evidence="1">
    <location>
        <begin position="40"/>
        <end position="70"/>
    </location>
</feature>
<accession>A0A6P5WQI3</accession>